<dbReference type="GO" id="GO:0004152">
    <property type="term" value="F:dihydroorotate dehydrogenase activity"/>
    <property type="evidence" value="ECO:0007669"/>
    <property type="project" value="InterPro"/>
</dbReference>
<feature type="transmembrane region" description="Helical" evidence="8">
    <location>
        <begin position="26"/>
        <end position="44"/>
    </location>
</feature>
<dbReference type="InterPro" id="IPR013785">
    <property type="entry name" value="Aldolase_TIM"/>
</dbReference>
<proteinExistence type="predicted"/>
<dbReference type="InterPro" id="IPR005719">
    <property type="entry name" value="Dihydroorotate_DH_2"/>
</dbReference>
<feature type="compositionally biased region" description="Basic residues" evidence="7">
    <location>
        <begin position="422"/>
        <end position="434"/>
    </location>
</feature>
<evidence type="ECO:0000313" key="10">
    <source>
        <dbReference type="EMBL" id="CEL94244.1"/>
    </source>
</evidence>
<dbReference type="NCBIfam" id="NF003652">
    <property type="entry name" value="PRK05286.2-5"/>
    <property type="match status" value="1"/>
</dbReference>
<dbReference type="AlphaFoldDB" id="A0A0G4EFR0"/>
<evidence type="ECO:0000256" key="1">
    <source>
        <dbReference type="ARBA" id="ARBA00001917"/>
    </source>
</evidence>
<dbReference type="NCBIfam" id="TIGR01036">
    <property type="entry name" value="pyrD_sub2"/>
    <property type="match status" value="1"/>
</dbReference>
<evidence type="ECO:0000256" key="4">
    <source>
        <dbReference type="ARBA" id="ARBA00022643"/>
    </source>
</evidence>
<evidence type="ECO:0000256" key="8">
    <source>
        <dbReference type="SAM" id="Phobius"/>
    </source>
</evidence>
<dbReference type="CDD" id="cd04738">
    <property type="entry name" value="DHOD_2_like"/>
    <property type="match status" value="1"/>
</dbReference>
<evidence type="ECO:0000313" key="11">
    <source>
        <dbReference type="Proteomes" id="UP000041254"/>
    </source>
</evidence>
<dbReference type="InterPro" id="IPR005720">
    <property type="entry name" value="Dihydroorotate_DH_cat"/>
</dbReference>
<comment type="pathway">
    <text evidence="2">Pyrimidine metabolism; UMP biosynthesis via de novo pathway.</text>
</comment>
<accession>A0A0G4EFR0</accession>
<evidence type="ECO:0000256" key="3">
    <source>
        <dbReference type="ARBA" id="ARBA00022630"/>
    </source>
</evidence>
<dbReference type="GO" id="GO:0006207">
    <property type="term" value="P:'de novo' pyrimidine nucleobase biosynthetic process"/>
    <property type="evidence" value="ECO:0007669"/>
    <property type="project" value="InterPro"/>
</dbReference>
<dbReference type="InParanoid" id="A0A0G4EFR0"/>
<keyword evidence="5" id="KW-0560">Oxidoreductase</keyword>
<dbReference type="GO" id="GO:0005743">
    <property type="term" value="C:mitochondrial inner membrane"/>
    <property type="evidence" value="ECO:0007669"/>
    <property type="project" value="TreeGrafter"/>
</dbReference>
<keyword evidence="8" id="KW-1133">Transmembrane helix</keyword>
<dbReference type="FunCoup" id="A0A0G4EFR0">
    <property type="interactions" value="287"/>
</dbReference>
<comment type="cofactor">
    <cofactor evidence="1">
        <name>FMN</name>
        <dbReference type="ChEBI" id="CHEBI:58210"/>
    </cofactor>
</comment>
<keyword evidence="4" id="KW-0288">FMN</keyword>
<evidence type="ECO:0000256" key="7">
    <source>
        <dbReference type="SAM" id="MobiDB-lite"/>
    </source>
</evidence>
<dbReference type="Gene3D" id="3.20.20.70">
    <property type="entry name" value="Aldolase class I"/>
    <property type="match status" value="1"/>
</dbReference>
<dbReference type="Pfam" id="PF01180">
    <property type="entry name" value="DHO_dh"/>
    <property type="match status" value="1"/>
</dbReference>
<dbReference type="STRING" id="1169540.A0A0G4EFR0"/>
<evidence type="ECO:0000256" key="5">
    <source>
        <dbReference type="ARBA" id="ARBA00023002"/>
    </source>
</evidence>
<dbReference type="InterPro" id="IPR050074">
    <property type="entry name" value="DHO_dehydrogenase"/>
</dbReference>
<name>A0A0G4EFR0_VITBC</name>
<dbReference type="SUPFAM" id="SSF51395">
    <property type="entry name" value="FMN-linked oxidoreductases"/>
    <property type="match status" value="1"/>
</dbReference>
<dbReference type="PANTHER" id="PTHR48109">
    <property type="entry name" value="DIHYDROOROTATE DEHYDROGENASE (QUINONE), MITOCHONDRIAL-RELATED"/>
    <property type="match status" value="1"/>
</dbReference>
<keyword evidence="8" id="KW-0812">Transmembrane</keyword>
<keyword evidence="6 8" id="KW-0472">Membrane</keyword>
<dbReference type="NCBIfam" id="NF003645">
    <property type="entry name" value="PRK05286.1-2"/>
    <property type="match status" value="1"/>
</dbReference>
<dbReference type="PhylomeDB" id="A0A0G4EFR0"/>
<dbReference type="OMA" id="IYGTDTR"/>
<organism evidence="10 11">
    <name type="scientific">Vitrella brassicaformis (strain CCMP3155)</name>
    <dbReference type="NCBI Taxonomy" id="1169540"/>
    <lineage>
        <taxon>Eukaryota</taxon>
        <taxon>Sar</taxon>
        <taxon>Alveolata</taxon>
        <taxon>Colpodellida</taxon>
        <taxon>Vitrellaceae</taxon>
        <taxon>Vitrella</taxon>
    </lineage>
</organism>
<keyword evidence="3" id="KW-0285">Flavoprotein</keyword>
<dbReference type="VEuPathDB" id="CryptoDB:Vbra_7220"/>
<feature type="domain" description="Dihydroorotate dehydrogenase catalytic" evidence="9">
    <location>
        <begin position="103"/>
        <end position="395"/>
    </location>
</feature>
<feature type="region of interest" description="Disordered" evidence="7">
    <location>
        <begin position="409"/>
        <end position="440"/>
    </location>
</feature>
<dbReference type="OrthoDB" id="14784at2759"/>
<dbReference type="Proteomes" id="UP000041254">
    <property type="component" value="Unassembled WGS sequence"/>
</dbReference>
<gene>
    <name evidence="10" type="ORF">Vbra_7220</name>
</gene>
<dbReference type="EMBL" id="CDMY01000212">
    <property type="protein sequence ID" value="CEL94244.1"/>
    <property type="molecule type" value="Genomic_DNA"/>
</dbReference>
<sequence length="440" mass="48113">MMGPEGLPDKEALEQMEQRARRMSNVWVNRILGLAVGFFSVYTFSTLRDVNSPLYPFVTQMLQKVDPETAHDIVMWAAAHDLLPEDLDKDDPAARVALADGQLRLPNPVGLAAGFDKNAEGPLSFLKMGFGFVEVGSVCPEPQSGNPTPRIFRLGEDAAIVNRCGFNSDGIAKVEERLKAMRKVKEKEPLTRMGKIGVNLGKNKTSTDAAADIREGARRLGPLADYLVINVSSPNTPGLRALQQRDELAKLVDAAQEEIGTFKIHKPPLFIKIAPDLSHEDKKDIADLVLAKGVEGLIVSNTTVSRPESLKSPNKTEEGGLSGWPLKEMSTECVRDMYRLTQGKVDIIACGGVFTGRDLMEKIDAGASAVQIYTSMVYRGPSAARMIKNDLAYIMFKRALRTLRDAVGKGVREADDGEAAAKRPKKSKKPKKVPKPSFDV</sequence>
<keyword evidence="11" id="KW-1185">Reference proteome</keyword>
<reference evidence="10 11" key="1">
    <citation type="submission" date="2014-11" db="EMBL/GenBank/DDBJ databases">
        <authorList>
            <person name="Zhu J."/>
            <person name="Qi W."/>
            <person name="Song R."/>
        </authorList>
    </citation>
    <scope>NUCLEOTIDE SEQUENCE [LARGE SCALE GENOMIC DNA]</scope>
</reference>
<evidence type="ECO:0000256" key="2">
    <source>
        <dbReference type="ARBA" id="ARBA00004725"/>
    </source>
</evidence>
<evidence type="ECO:0000259" key="9">
    <source>
        <dbReference type="Pfam" id="PF01180"/>
    </source>
</evidence>
<dbReference type="PANTHER" id="PTHR48109:SF4">
    <property type="entry name" value="DIHYDROOROTATE DEHYDROGENASE (QUINONE), MITOCHONDRIAL"/>
    <property type="match status" value="1"/>
</dbReference>
<evidence type="ECO:0000256" key="6">
    <source>
        <dbReference type="ARBA" id="ARBA00023136"/>
    </source>
</evidence>
<protein>
    <recommendedName>
        <fullName evidence="9">Dihydroorotate dehydrogenase catalytic domain-containing protein</fullName>
    </recommendedName>
</protein>
<dbReference type="GO" id="GO:0009220">
    <property type="term" value="P:pyrimidine ribonucleotide biosynthetic process"/>
    <property type="evidence" value="ECO:0007669"/>
    <property type="project" value="TreeGrafter"/>
</dbReference>